<reference evidence="4" key="2">
    <citation type="submission" date="2025-08" db="UniProtKB">
        <authorList>
            <consortium name="Ensembl"/>
        </authorList>
    </citation>
    <scope>IDENTIFICATION</scope>
    <source>
        <strain evidence="4">Guanapo</strain>
    </source>
</reference>
<dbReference type="PROSITE" id="PS51450">
    <property type="entry name" value="LRR"/>
    <property type="match status" value="1"/>
</dbReference>
<evidence type="ECO:0008006" key="6">
    <source>
        <dbReference type="Google" id="ProtNLM"/>
    </source>
</evidence>
<dbReference type="InterPro" id="IPR032675">
    <property type="entry name" value="LRR_dom_sf"/>
</dbReference>
<dbReference type="GeneTree" id="ENSGT00940000165355"/>
<dbReference type="SMART" id="SM00364">
    <property type="entry name" value="LRR_BAC"/>
    <property type="match status" value="4"/>
</dbReference>
<dbReference type="GO" id="GO:0005886">
    <property type="term" value="C:plasma membrane"/>
    <property type="evidence" value="ECO:0007669"/>
    <property type="project" value="TreeGrafter"/>
</dbReference>
<name>A0A3P9NJE3_POERE</name>
<dbReference type="STRING" id="8081.ENSPREP00000009700"/>
<dbReference type="PANTHER" id="PTHR24369">
    <property type="entry name" value="ANTIGEN BSP, PUTATIVE-RELATED"/>
    <property type="match status" value="1"/>
</dbReference>
<dbReference type="Proteomes" id="UP000242638">
    <property type="component" value="Unassembled WGS sequence"/>
</dbReference>
<organism evidence="4 5">
    <name type="scientific">Poecilia reticulata</name>
    <name type="common">Guppy</name>
    <name type="synonym">Acanthophacelus reticulatus</name>
    <dbReference type="NCBI Taxonomy" id="8081"/>
    <lineage>
        <taxon>Eukaryota</taxon>
        <taxon>Metazoa</taxon>
        <taxon>Chordata</taxon>
        <taxon>Craniata</taxon>
        <taxon>Vertebrata</taxon>
        <taxon>Euteleostomi</taxon>
        <taxon>Actinopterygii</taxon>
        <taxon>Neopterygii</taxon>
        <taxon>Teleostei</taxon>
        <taxon>Neoteleostei</taxon>
        <taxon>Acanthomorphata</taxon>
        <taxon>Ovalentaria</taxon>
        <taxon>Atherinomorphae</taxon>
        <taxon>Cyprinodontiformes</taxon>
        <taxon>Poeciliidae</taxon>
        <taxon>Poeciliinae</taxon>
        <taxon>Poecilia</taxon>
    </lineage>
</organism>
<feature type="signal peptide" evidence="3">
    <location>
        <begin position="1"/>
        <end position="15"/>
    </location>
</feature>
<dbReference type="Ensembl" id="ENSPRET00000009816.1">
    <property type="protein sequence ID" value="ENSPREP00000009700.1"/>
    <property type="gene ID" value="ENSPREG00000006589.1"/>
</dbReference>
<keyword evidence="3" id="KW-0732">Signal</keyword>
<dbReference type="PANTHER" id="PTHR24369:SF157">
    <property type="entry name" value="LRRCT DOMAIN-CONTAINING PROTEIN"/>
    <property type="match status" value="1"/>
</dbReference>
<reference evidence="4" key="3">
    <citation type="submission" date="2025-09" db="UniProtKB">
        <authorList>
            <consortium name="Ensembl"/>
        </authorList>
    </citation>
    <scope>IDENTIFICATION</scope>
    <source>
        <strain evidence="4">Guanapo</strain>
    </source>
</reference>
<dbReference type="Pfam" id="PF13855">
    <property type="entry name" value="LRR_8"/>
    <property type="match status" value="1"/>
</dbReference>
<proteinExistence type="predicted"/>
<dbReference type="OMA" id="HLQLYHT"/>
<dbReference type="SUPFAM" id="SSF52058">
    <property type="entry name" value="L domain-like"/>
    <property type="match status" value="1"/>
</dbReference>
<evidence type="ECO:0000256" key="2">
    <source>
        <dbReference type="ARBA" id="ARBA00022737"/>
    </source>
</evidence>
<feature type="chain" id="PRO_5018123419" description="LRRCT domain-containing protein" evidence="3">
    <location>
        <begin position="16"/>
        <end position="280"/>
    </location>
</feature>
<dbReference type="SMART" id="SM00369">
    <property type="entry name" value="LRR_TYP"/>
    <property type="match status" value="4"/>
</dbReference>
<evidence type="ECO:0000256" key="1">
    <source>
        <dbReference type="ARBA" id="ARBA00022614"/>
    </source>
</evidence>
<accession>A0A3P9NJE3</accession>
<dbReference type="AlphaFoldDB" id="A0A3P9NJE3"/>
<dbReference type="InterPro" id="IPR003591">
    <property type="entry name" value="Leu-rich_rpt_typical-subtyp"/>
</dbReference>
<dbReference type="Gene3D" id="3.80.10.10">
    <property type="entry name" value="Ribonuclease Inhibitor"/>
    <property type="match status" value="2"/>
</dbReference>
<protein>
    <recommendedName>
        <fullName evidence="6">LRRCT domain-containing protein</fullName>
    </recommendedName>
</protein>
<reference evidence="5" key="1">
    <citation type="submission" date="2013-11" db="EMBL/GenBank/DDBJ databases">
        <title>The genomic landscape of the Guanapo guppy.</title>
        <authorList>
            <person name="Kuenstner A."/>
            <person name="Dreyer C."/>
        </authorList>
    </citation>
    <scope>NUCLEOTIDE SEQUENCE</scope>
    <source>
        <strain evidence="5">Guanapo</strain>
    </source>
</reference>
<keyword evidence="1" id="KW-0433">Leucine-rich repeat</keyword>
<keyword evidence="5" id="KW-1185">Reference proteome</keyword>
<evidence type="ECO:0000313" key="4">
    <source>
        <dbReference type="Ensembl" id="ENSPREP00000009700.1"/>
    </source>
</evidence>
<evidence type="ECO:0000256" key="3">
    <source>
        <dbReference type="SAM" id="SignalP"/>
    </source>
</evidence>
<evidence type="ECO:0000313" key="5">
    <source>
        <dbReference type="Proteomes" id="UP000242638"/>
    </source>
</evidence>
<keyword evidence="2" id="KW-0677">Repeat</keyword>
<dbReference type="InterPro" id="IPR001611">
    <property type="entry name" value="Leu-rich_rpt"/>
</dbReference>
<sequence>MKLLLLVTFIALAEFDYKRSSAYSCPDRCSCSSEPSAAEVVCSKGGLTDFPRTGFPANTTLISIQSTHLSSVTAGDLSAVPFLNKLQLYHTNLANLSSDLLVSVSHLDTLDLTGNKLAKLPANTLDLDGNSLQELHADVFRNLHHLETLNLAGNKLITLKPQLFAHNLQLKYLYLQENQLQDLPVNLLHRLQNLELLLLNQNQLRHLPAGLLDGVNPSVQIILTGNPWECDGKMEYLWKWLTSHRQNVLFETEVTCDNPKALKNQQVSSLTDSQLGVRLQ</sequence>
<dbReference type="InterPro" id="IPR050541">
    <property type="entry name" value="LRR_TM_domain-containing"/>
</dbReference>